<dbReference type="InterPro" id="IPR029045">
    <property type="entry name" value="ClpP/crotonase-like_dom_sf"/>
</dbReference>
<accession>G9MYM6</accession>
<dbReference type="VEuPathDB" id="FungiDB:TRIVIDRAFT_48829"/>
<dbReference type="OMA" id="AQDMVML"/>
<feature type="domain" description="CPAF-like PDZ" evidence="1">
    <location>
        <begin position="148"/>
        <end position="268"/>
    </location>
</feature>
<dbReference type="AlphaFoldDB" id="G9MYM6"/>
<dbReference type="InterPro" id="IPR056186">
    <property type="entry name" value="PDZ_CPAF-rel"/>
</dbReference>
<organism evidence="2 3">
    <name type="scientific">Hypocrea virens (strain Gv29-8 / FGSC 10586)</name>
    <name type="common">Gliocladium virens</name>
    <name type="synonym">Trichoderma virens</name>
    <dbReference type="NCBI Taxonomy" id="413071"/>
    <lineage>
        <taxon>Eukaryota</taxon>
        <taxon>Fungi</taxon>
        <taxon>Dikarya</taxon>
        <taxon>Ascomycota</taxon>
        <taxon>Pezizomycotina</taxon>
        <taxon>Sordariomycetes</taxon>
        <taxon>Hypocreomycetidae</taxon>
        <taxon>Hypocreales</taxon>
        <taxon>Hypocreaceae</taxon>
        <taxon>Trichoderma</taxon>
    </lineage>
</organism>
<dbReference type="RefSeq" id="XP_013954637.1">
    <property type="nucleotide sequence ID" value="XM_014099162.1"/>
</dbReference>
<dbReference type="InParanoid" id="G9MYM6"/>
<dbReference type="STRING" id="413071.G9MYM6"/>
<protein>
    <recommendedName>
        <fullName evidence="1">CPAF-like PDZ domain-containing protein</fullName>
    </recommendedName>
</protein>
<dbReference type="EMBL" id="ABDF02000079">
    <property type="protein sequence ID" value="EHK20440.1"/>
    <property type="molecule type" value="Genomic_DNA"/>
</dbReference>
<dbReference type="PANTHER" id="PTHR37049:SF4">
    <property type="entry name" value="RHODANESE DOMAIN-CONTAINING PROTEIN"/>
    <property type="match status" value="1"/>
</dbReference>
<sequence length="712" mass="77810">MTVALAASSQAIEDIPNVEKIEPCAEVSTLWAAQITSTATPTVPASLAYACLNTIPLHKDAGIQLIDALEPYLEWQSDAAYKADPPADYFYPPHDIFKALASVRADLVADKYTNEYEFQEDLYVRVFGPAHDGHFVFYPDALTVAFEWTRTAPIVSISENGRYLPVIKLYEDVVRDPKTAPIITKINGIEASKLVLDTVTTASFNQDGDAAYNSMFYSKAFAAATATEGYFTGGGRIRYIYQGPEMTFTFDNGTSATFENTASVKANMTGIVDGQSYFDTLCVLSIDGRRSFVPATISARVQPRQNPGYPEPVLATDDGIVSGYFLEGDGLDDVAVISILSFDPNSPRQFQAVVQNFFAEAVAAGKSKLVVDFQGNPGGFIALGYDFYGQLFPQIRADGLSRWKLSPEFETLAHVYSNVSKGVDPLIEADIDKIRAYLSPENWRFDLDLSERAFSSFANKFGPRNFKDTNYTALMRWNWSDPLISTNFTVGFGLEISGYGSRSNLTQPFLPENIVLLYDGSCSSTCTLASEFLRINGGIKSVAFGGRPKKGPIQGVGGVKGSQVYQFSDIFQLAEHGILFGPSLANLKALEDVSTLPIARSTAASVNVRDQILRSNIDDGLPAQFVVEHADCRLYWTAPMITDITEIWSAAANAAFNNAKCANGGIKYRAPKAFIQPTANPKVPIVSDFVEAGATLRSSKLWNAKFRLRTIA</sequence>
<dbReference type="InterPro" id="IPR052766">
    <property type="entry name" value="S41A_metabolite_peptidase"/>
</dbReference>
<reference evidence="2 3" key="1">
    <citation type="journal article" date="2011" name="Genome Biol.">
        <title>Comparative genome sequence analysis underscores mycoparasitism as the ancestral life style of Trichoderma.</title>
        <authorList>
            <person name="Kubicek C.P."/>
            <person name="Herrera-Estrella A."/>
            <person name="Seidl-Seiboth V."/>
            <person name="Martinez D.A."/>
            <person name="Druzhinina I.S."/>
            <person name="Thon M."/>
            <person name="Zeilinger S."/>
            <person name="Casas-Flores S."/>
            <person name="Horwitz B.A."/>
            <person name="Mukherjee P.K."/>
            <person name="Mukherjee M."/>
            <person name="Kredics L."/>
            <person name="Alcaraz L.D."/>
            <person name="Aerts A."/>
            <person name="Antal Z."/>
            <person name="Atanasova L."/>
            <person name="Cervantes-Badillo M.G."/>
            <person name="Challacombe J."/>
            <person name="Chertkov O."/>
            <person name="McCluskey K."/>
            <person name="Coulpier F."/>
            <person name="Deshpande N."/>
            <person name="von Doehren H."/>
            <person name="Ebbole D.J."/>
            <person name="Esquivel-Naranjo E.U."/>
            <person name="Fekete E."/>
            <person name="Flipphi M."/>
            <person name="Glaser F."/>
            <person name="Gomez-Rodriguez E.Y."/>
            <person name="Gruber S."/>
            <person name="Han C."/>
            <person name="Henrissat B."/>
            <person name="Hermosa R."/>
            <person name="Hernandez-Onate M."/>
            <person name="Karaffa L."/>
            <person name="Kosti I."/>
            <person name="Le Crom S."/>
            <person name="Lindquist E."/>
            <person name="Lucas S."/>
            <person name="Luebeck M."/>
            <person name="Luebeck P.S."/>
            <person name="Margeot A."/>
            <person name="Metz B."/>
            <person name="Misra M."/>
            <person name="Nevalainen H."/>
            <person name="Omann M."/>
            <person name="Packer N."/>
            <person name="Perrone G."/>
            <person name="Uresti-Rivera E.E."/>
            <person name="Salamov A."/>
            <person name="Schmoll M."/>
            <person name="Seiboth B."/>
            <person name="Shapiro H."/>
            <person name="Sukno S."/>
            <person name="Tamayo-Ramos J.A."/>
            <person name="Tisch D."/>
            <person name="Wiest A."/>
            <person name="Wilkinson H.H."/>
            <person name="Zhang M."/>
            <person name="Coutinho P.M."/>
            <person name="Kenerley C.M."/>
            <person name="Monte E."/>
            <person name="Baker S.E."/>
            <person name="Grigoriev I.V."/>
        </authorList>
    </citation>
    <scope>NUCLEOTIDE SEQUENCE [LARGE SCALE GENOMIC DNA]</scope>
    <source>
        <strain evidence="3">Gv29-8 / FGSC 10586</strain>
    </source>
</reference>
<dbReference type="Gene3D" id="3.90.226.10">
    <property type="entry name" value="2-enoyl-CoA Hydratase, Chain A, domain 1"/>
    <property type="match status" value="1"/>
</dbReference>
<dbReference type="SUPFAM" id="SSF52096">
    <property type="entry name" value="ClpP/crotonase"/>
    <property type="match status" value="1"/>
</dbReference>
<evidence type="ECO:0000313" key="2">
    <source>
        <dbReference type="EMBL" id="EHK20440.1"/>
    </source>
</evidence>
<name>G9MYM6_HYPVG</name>
<dbReference type="PANTHER" id="PTHR37049">
    <property type="entry name" value="PEPTIDASE S41 FAMILY PROTEIN"/>
    <property type="match status" value="1"/>
</dbReference>
<dbReference type="Pfam" id="PF23658">
    <property type="entry name" value="PDZ_CPAF_rel"/>
    <property type="match status" value="1"/>
</dbReference>
<dbReference type="GeneID" id="25794810"/>
<proteinExistence type="predicted"/>
<dbReference type="OrthoDB" id="27214at2759"/>
<evidence type="ECO:0000313" key="3">
    <source>
        <dbReference type="Proteomes" id="UP000007115"/>
    </source>
</evidence>
<dbReference type="Proteomes" id="UP000007115">
    <property type="component" value="Unassembled WGS sequence"/>
</dbReference>
<dbReference type="eggNOG" id="ENOG502S90K">
    <property type="taxonomic scope" value="Eukaryota"/>
</dbReference>
<dbReference type="HOGENOM" id="CLU_014251_0_1_1"/>
<comment type="caution">
    <text evidence="2">The sequence shown here is derived from an EMBL/GenBank/DDBJ whole genome shotgun (WGS) entry which is preliminary data.</text>
</comment>
<keyword evidence="3" id="KW-1185">Reference proteome</keyword>
<gene>
    <name evidence="2" type="ORF">TRIVIDRAFT_48829</name>
</gene>
<evidence type="ECO:0000259" key="1">
    <source>
        <dbReference type="Pfam" id="PF23658"/>
    </source>
</evidence>